<accession>U7QB30</accession>
<dbReference type="Proteomes" id="UP000017127">
    <property type="component" value="Unassembled WGS sequence"/>
</dbReference>
<dbReference type="EMBL" id="AUZM01000149">
    <property type="protein sequence ID" value="ERT03936.1"/>
    <property type="molecule type" value="Genomic_DNA"/>
</dbReference>
<dbReference type="RefSeq" id="WP_023069766.1">
    <property type="nucleotide sequence ID" value="NZ_AUZM01000149.1"/>
</dbReference>
<comment type="caution">
    <text evidence="1">The sequence shown here is derived from an EMBL/GenBank/DDBJ whole genome shotgun (WGS) entry which is preliminary data.</text>
</comment>
<dbReference type="OrthoDB" id="453444at2"/>
<gene>
    <name evidence="1" type="ORF">M595_6119</name>
</gene>
<feature type="non-terminal residue" evidence="1">
    <location>
        <position position="329"/>
    </location>
</feature>
<keyword evidence="2" id="KW-1185">Reference proteome</keyword>
<organism evidence="1 2">
    <name type="scientific">Lyngbya aestuarii BL J</name>
    <dbReference type="NCBI Taxonomy" id="1348334"/>
    <lineage>
        <taxon>Bacteria</taxon>
        <taxon>Bacillati</taxon>
        <taxon>Cyanobacteriota</taxon>
        <taxon>Cyanophyceae</taxon>
        <taxon>Oscillatoriophycideae</taxon>
        <taxon>Oscillatoriales</taxon>
        <taxon>Microcoleaceae</taxon>
        <taxon>Lyngbya</taxon>
    </lineage>
</organism>
<name>U7QB30_9CYAN</name>
<dbReference type="AlphaFoldDB" id="U7QB30"/>
<evidence type="ECO:0008006" key="3">
    <source>
        <dbReference type="Google" id="ProtNLM"/>
    </source>
</evidence>
<evidence type="ECO:0000313" key="1">
    <source>
        <dbReference type="EMBL" id="ERT03936.1"/>
    </source>
</evidence>
<reference evidence="1 2" key="1">
    <citation type="journal article" date="2013" name="Front. Microbiol.">
        <title>Comparative genomic analyses of the cyanobacterium, Lyngbya aestuarii BL J, a powerful hydrogen producer.</title>
        <authorList>
            <person name="Kothari A."/>
            <person name="Vaughn M."/>
            <person name="Garcia-Pichel F."/>
        </authorList>
    </citation>
    <scope>NUCLEOTIDE SEQUENCE [LARGE SCALE GENOMIC DNA]</scope>
    <source>
        <strain evidence="1 2">BL J</strain>
    </source>
</reference>
<sequence length="329" mass="33956">MIEPNPLAGLFPGATVTGVVGGFVDNGDDFTLNWSGGTTIVDPTPLEADQLGLMIGETVNVFVGEFDGLEIDTPSITRPDGSVVLGGNQPVVPPEVPADPLIGNPPAPQLDIPPMVATTVTGTVINLVDNDEFLLDINGSPLLVDANLPDSQFLQLVPGEVVNVAGVLDDEDFDTFSVTRVDGSPVIPTAVAPPPAPVGVPPMVATTVTGTVINLVDNDEFLLDINGSPLLVDANLPDSQFLQLVPGEVVNVAGVLDDQDFDTFSVTRVDGSPVIPTAVAPPPAPVGVPPMVATTVTGTVINLVDNDEFLLDINGSPLLVDANLPDSQF</sequence>
<evidence type="ECO:0000313" key="2">
    <source>
        <dbReference type="Proteomes" id="UP000017127"/>
    </source>
</evidence>
<protein>
    <recommendedName>
        <fullName evidence="3">DUF5666 domain-containing protein</fullName>
    </recommendedName>
</protein>
<proteinExistence type="predicted"/>